<feature type="transmembrane region" description="Helical" evidence="1">
    <location>
        <begin position="88"/>
        <end position="105"/>
    </location>
</feature>
<evidence type="ECO:0000256" key="1">
    <source>
        <dbReference type="SAM" id="Phobius"/>
    </source>
</evidence>
<dbReference type="InterPro" id="IPR007038">
    <property type="entry name" value="HupE_UreJ"/>
</dbReference>
<keyword evidence="1" id="KW-0812">Transmembrane</keyword>
<evidence type="ECO:0000313" key="3">
    <source>
        <dbReference type="EMBL" id="PTX49041.1"/>
    </source>
</evidence>
<accession>A0A2T6AZ06</accession>
<feature type="transmembrane region" description="Helical" evidence="1">
    <location>
        <begin position="141"/>
        <end position="160"/>
    </location>
</feature>
<feature type="transmembrane region" description="Helical" evidence="1">
    <location>
        <begin position="64"/>
        <end position="82"/>
    </location>
</feature>
<name>A0A2T6AZ06_9RHOB</name>
<feature type="transmembrane region" description="Helical" evidence="1">
    <location>
        <begin position="117"/>
        <end position="135"/>
    </location>
</feature>
<dbReference type="Pfam" id="PF04955">
    <property type="entry name" value="HupE_UreJ"/>
    <property type="match status" value="1"/>
</dbReference>
<dbReference type="EMBL" id="QBKP01000008">
    <property type="protein sequence ID" value="PTX49041.1"/>
    <property type="molecule type" value="Genomic_DNA"/>
</dbReference>
<keyword evidence="1" id="KW-1133">Transmembrane helix</keyword>
<evidence type="ECO:0000256" key="2">
    <source>
        <dbReference type="SAM" id="SignalP"/>
    </source>
</evidence>
<dbReference type="AlphaFoldDB" id="A0A2T6AZ06"/>
<sequence length="190" mass="19604">MKKLTLAGLLALLAAPAMAHTGHGATDGFLHGFLHPLSGADHLLAMLAVGLWSGFVLPRRVWMGALTFMTAMTAGAAVAWAGFSLPLLESWITLSVLAFGLITLFSRRGQAEGITQATLTAIGLFAFCHGQAHAIEALGDVPTYLGGFLLATALLHLAGIGLARGLAERSMAQRLMGAGIAASGLYLLVG</sequence>
<keyword evidence="4" id="KW-1185">Reference proteome</keyword>
<dbReference type="PIRSF" id="PIRSF016919">
    <property type="entry name" value="HupE_UreJ"/>
    <property type="match status" value="1"/>
</dbReference>
<feature type="signal peptide" evidence="2">
    <location>
        <begin position="1"/>
        <end position="19"/>
    </location>
</feature>
<organism evidence="3 4">
    <name type="scientific">Gemmobacter caeni</name>
    <dbReference type="NCBI Taxonomy" id="589035"/>
    <lineage>
        <taxon>Bacteria</taxon>
        <taxon>Pseudomonadati</taxon>
        <taxon>Pseudomonadota</taxon>
        <taxon>Alphaproteobacteria</taxon>
        <taxon>Rhodobacterales</taxon>
        <taxon>Paracoccaceae</taxon>
        <taxon>Gemmobacter</taxon>
    </lineage>
</organism>
<proteinExistence type="predicted"/>
<keyword evidence="2" id="KW-0732">Signal</keyword>
<dbReference type="Proteomes" id="UP000244224">
    <property type="component" value="Unassembled WGS sequence"/>
</dbReference>
<dbReference type="OrthoDB" id="9808192at2"/>
<feature type="transmembrane region" description="Helical" evidence="1">
    <location>
        <begin position="40"/>
        <end position="57"/>
    </location>
</feature>
<keyword evidence="1" id="KW-0472">Membrane</keyword>
<gene>
    <name evidence="3" type="ORF">C8N34_108149</name>
</gene>
<reference evidence="3 4" key="1">
    <citation type="submission" date="2018-04" db="EMBL/GenBank/DDBJ databases">
        <title>Genomic Encyclopedia of Archaeal and Bacterial Type Strains, Phase II (KMG-II): from individual species to whole genera.</title>
        <authorList>
            <person name="Goeker M."/>
        </authorList>
    </citation>
    <scope>NUCLEOTIDE SEQUENCE [LARGE SCALE GENOMIC DNA]</scope>
    <source>
        <strain evidence="3 4">DSM 21823</strain>
    </source>
</reference>
<dbReference type="RefSeq" id="WP_054304673.1">
    <property type="nucleotide sequence ID" value="NZ_QBKP01000008.1"/>
</dbReference>
<protein>
    <submittedName>
        <fullName evidence="3">Urease accessory protein</fullName>
    </submittedName>
</protein>
<comment type="caution">
    <text evidence="3">The sequence shown here is derived from an EMBL/GenBank/DDBJ whole genome shotgun (WGS) entry which is preliminary data.</text>
</comment>
<evidence type="ECO:0000313" key="4">
    <source>
        <dbReference type="Proteomes" id="UP000244224"/>
    </source>
</evidence>
<feature type="chain" id="PRO_5015445698" evidence="2">
    <location>
        <begin position="20"/>
        <end position="190"/>
    </location>
</feature>